<accession>A0A0C2WF44</accession>
<gene>
    <name evidence="1" type="ORF">M408DRAFT_316562</name>
</gene>
<dbReference type="EMBL" id="KN824317">
    <property type="protein sequence ID" value="KIM25053.1"/>
    <property type="molecule type" value="Genomic_DNA"/>
</dbReference>
<organism evidence="1 2">
    <name type="scientific">Serendipita vermifera MAFF 305830</name>
    <dbReference type="NCBI Taxonomy" id="933852"/>
    <lineage>
        <taxon>Eukaryota</taxon>
        <taxon>Fungi</taxon>
        <taxon>Dikarya</taxon>
        <taxon>Basidiomycota</taxon>
        <taxon>Agaricomycotina</taxon>
        <taxon>Agaricomycetes</taxon>
        <taxon>Sebacinales</taxon>
        <taxon>Serendipitaceae</taxon>
        <taxon>Serendipita</taxon>
    </lineage>
</organism>
<proteinExistence type="predicted"/>
<dbReference type="AlphaFoldDB" id="A0A0C2WF44"/>
<evidence type="ECO:0000313" key="2">
    <source>
        <dbReference type="Proteomes" id="UP000054097"/>
    </source>
</evidence>
<keyword evidence="2" id="KW-1185">Reference proteome</keyword>
<dbReference type="Proteomes" id="UP000054097">
    <property type="component" value="Unassembled WGS sequence"/>
</dbReference>
<name>A0A0C2WF44_SERVB</name>
<evidence type="ECO:0000313" key="1">
    <source>
        <dbReference type="EMBL" id="KIM25053.1"/>
    </source>
</evidence>
<sequence length="351" mass="40303">MLWLRPLYPEVRDWDELKQVSGLQPGHFDLDLPMLRLWIDGAKVVPDLLEILCHIGTAQSLDRNIGPIWRIPGDNPYFMEALCVLDHLICQQPTSDQHHMMISLICQDLELEPSPDFADYFNTERLQAITELEDPCLRLFTSALAGLSNTIYHVSFIDFLTPRNKLWTRIAEYLLFRYRSTTSSAMLQLKASIWPKFTITNDDLILRASRDPELLCRNQLSHIAIMAKGSQSGFLSLLWDLSTKVLRTRCSPEHLATFLTCINQAMNLSSDSRATYIMRPLAGRVLHMLDAMLSDNDYDPIEQDIISKESNRVWKLMMNELASRTVFGGCNSRILHRFNVIDFKETTLNPG</sequence>
<protein>
    <submittedName>
        <fullName evidence="1">Uncharacterized protein</fullName>
    </submittedName>
</protein>
<dbReference type="HOGENOM" id="CLU_790270_0_0_1"/>
<reference evidence="2" key="2">
    <citation type="submission" date="2015-01" db="EMBL/GenBank/DDBJ databases">
        <title>Evolutionary Origins and Diversification of the Mycorrhizal Mutualists.</title>
        <authorList>
            <consortium name="DOE Joint Genome Institute"/>
            <consortium name="Mycorrhizal Genomics Consortium"/>
            <person name="Kohler A."/>
            <person name="Kuo A."/>
            <person name="Nagy L.G."/>
            <person name="Floudas D."/>
            <person name="Copeland A."/>
            <person name="Barry K.W."/>
            <person name="Cichocki N."/>
            <person name="Veneault-Fourrey C."/>
            <person name="LaButti K."/>
            <person name="Lindquist E.A."/>
            <person name="Lipzen A."/>
            <person name="Lundell T."/>
            <person name="Morin E."/>
            <person name="Murat C."/>
            <person name="Riley R."/>
            <person name="Ohm R."/>
            <person name="Sun H."/>
            <person name="Tunlid A."/>
            <person name="Henrissat B."/>
            <person name="Grigoriev I.V."/>
            <person name="Hibbett D.S."/>
            <person name="Martin F."/>
        </authorList>
    </citation>
    <scope>NUCLEOTIDE SEQUENCE [LARGE SCALE GENOMIC DNA]</scope>
    <source>
        <strain evidence="2">MAFF 305830</strain>
    </source>
</reference>
<reference evidence="1 2" key="1">
    <citation type="submission" date="2014-04" db="EMBL/GenBank/DDBJ databases">
        <authorList>
            <consortium name="DOE Joint Genome Institute"/>
            <person name="Kuo A."/>
            <person name="Zuccaro A."/>
            <person name="Kohler A."/>
            <person name="Nagy L.G."/>
            <person name="Floudas D."/>
            <person name="Copeland A."/>
            <person name="Barry K.W."/>
            <person name="Cichocki N."/>
            <person name="Veneault-Fourrey C."/>
            <person name="LaButti K."/>
            <person name="Lindquist E.A."/>
            <person name="Lipzen A."/>
            <person name="Lundell T."/>
            <person name="Morin E."/>
            <person name="Murat C."/>
            <person name="Sun H."/>
            <person name="Tunlid A."/>
            <person name="Henrissat B."/>
            <person name="Grigoriev I.V."/>
            <person name="Hibbett D.S."/>
            <person name="Martin F."/>
            <person name="Nordberg H.P."/>
            <person name="Cantor M.N."/>
            <person name="Hua S.X."/>
        </authorList>
    </citation>
    <scope>NUCLEOTIDE SEQUENCE [LARGE SCALE GENOMIC DNA]</scope>
    <source>
        <strain evidence="1 2">MAFF 305830</strain>
    </source>
</reference>